<comment type="similarity">
    <text evidence="1">Belongs to the aldo/keto reductase family.</text>
</comment>
<dbReference type="GO" id="GO:0016491">
    <property type="term" value="F:oxidoreductase activity"/>
    <property type="evidence" value="ECO:0007669"/>
    <property type="project" value="UniProtKB-KW"/>
</dbReference>
<dbReference type="PROSITE" id="PS00063">
    <property type="entry name" value="ALDOKETO_REDUCTASE_3"/>
    <property type="match status" value="1"/>
</dbReference>
<keyword evidence="9" id="KW-1185">Reference proteome</keyword>
<keyword evidence="3" id="KW-0560">Oxidoreductase</keyword>
<dbReference type="SUPFAM" id="SSF51430">
    <property type="entry name" value="NAD(P)-linked oxidoreductase"/>
    <property type="match status" value="1"/>
</dbReference>
<dbReference type="InterPro" id="IPR023210">
    <property type="entry name" value="NADP_OxRdtase_dom"/>
</dbReference>
<dbReference type="PROSITE" id="PS00062">
    <property type="entry name" value="ALDOKETO_REDUCTASE_2"/>
    <property type="match status" value="1"/>
</dbReference>
<dbReference type="PRINTS" id="PR00069">
    <property type="entry name" value="ALDKETRDTASE"/>
</dbReference>
<dbReference type="STRING" id="568069.A0A1J1HN83"/>
<sequence>MASKINLIFENGDKMPALGFGTWRAPDVEVESALNAALQAGYRHIDCAPVYGNEKVIGKVFKEWIDSGKIKRSELFITTKLPPFGNRASDVEKCLKKSLADLKLDYLDLYLMHVPFAVPYTEGNFAKHDNGDVVLSDTDHSATWKEFERFQSAGLIKHLGVSNFNKTQIQRLIDNSVVKPEVLQVEMHVYLQQKELVAYCKSKNILVTAYSPLGSKGIEKIMPATRKFPDLMDNPVVIKIATRDGKSPAQILLRYLIELGVSAIPKSTNANRLRQNIDLFNFALSQDDKSQLAGLDANIRVCDFAFFQGIEKHPEFPFEQMK</sequence>
<evidence type="ECO:0000259" key="7">
    <source>
        <dbReference type="Pfam" id="PF00248"/>
    </source>
</evidence>
<proteinExistence type="inferred from homology"/>
<dbReference type="OrthoDB" id="416253at2759"/>
<evidence type="ECO:0000256" key="4">
    <source>
        <dbReference type="PIRSR" id="PIRSR000097-1"/>
    </source>
</evidence>
<dbReference type="InterPro" id="IPR020471">
    <property type="entry name" value="AKR"/>
</dbReference>
<name>A0A1J1HN83_9DIPT</name>
<dbReference type="InterPro" id="IPR036812">
    <property type="entry name" value="NAD(P)_OxRdtase_dom_sf"/>
</dbReference>
<evidence type="ECO:0000256" key="1">
    <source>
        <dbReference type="ARBA" id="ARBA00007905"/>
    </source>
</evidence>
<organism evidence="8 9">
    <name type="scientific">Clunio marinus</name>
    <dbReference type="NCBI Taxonomy" id="568069"/>
    <lineage>
        <taxon>Eukaryota</taxon>
        <taxon>Metazoa</taxon>
        <taxon>Ecdysozoa</taxon>
        <taxon>Arthropoda</taxon>
        <taxon>Hexapoda</taxon>
        <taxon>Insecta</taxon>
        <taxon>Pterygota</taxon>
        <taxon>Neoptera</taxon>
        <taxon>Endopterygota</taxon>
        <taxon>Diptera</taxon>
        <taxon>Nematocera</taxon>
        <taxon>Chironomoidea</taxon>
        <taxon>Chironomidae</taxon>
        <taxon>Clunio</taxon>
    </lineage>
</organism>
<gene>
    <name evidence="8" type="ORF">CLUMA_CG002511</name>
</gene>
<evidence type="ECO:0000256" key="2">
    <source>
        <dbReference type="ARBA" id="ARBA00022857"/>
    </source>
</evidence>
<feature type="active site" description="Proton donor" evidence="4">
    <location>
        <position position="51"/>
    </location>
</feature>
<keyword evidence="2" id="KW-0521">NADP</keyword>
<feature type="domain" description="NADP-dependent oxidoreductase" evidence="7">
    <location>
        <begin position="18"/>
        <end position="295"/>
    </location>
</feature>
<accession>A0A1J1HN83</accession>
<dbReference type="PIRSF" id="PIRSF000097">
    <property type="entry name" value="AKR"/>
    <property type="match status" value="1"/>
</dbReference>
<dbReference type="Gene3D" id="3.20.20.100">
    <property type="entry name" value="NADP-dependent oxidoreductase domain"/>
    <property type="match status" value="1"/>
</dbReference>
<evidence type="ECO:0000256" key="6">
    <source>
        <dbReference type="PIRSR" id="PIRSR000097-3"/>
    </source>
</evidence>
<dbReference type="FunFam" id="3.20.20.100:FF:000006">
    <property type="entry name" value="Aldo-keto reductase family 1 member A1"/>
    <property type="match status" value="1"/>
</dbReference>
<dbReference type="PROSITE" id="PS00798">
    <property type="entry name" value="ALDOKETO_REDUCTASE_1"/>
    <property type="match status" value="1"/>
</dbReference>
<evidence type="ECO:0000313" key="9">
    <source>
        <dbReference type="Proteomes" id="UP000183832"/>
    </source>
</evidence>
<dbReference type="Pfam" id="PF00248">
    <property type="entry name" value="Aldo_ket_red"/>
    <property type="match status" value="1"/>
</dbReference>
<dbReference type="PANTHER" id="PTHR11732">
    <property type="entry name" value="ALDO/KETO REDUCTASE"/>
    <property type="match status" value="1"/>
</dbReference>
<evidence type="ECO:0000256" key="5">
    <source>
        <dbReference type="PIRSR" id="PIRSR000097-2"/>
    </source>
</evidence>
<evidence type="ECO:0000256" key="3">
    <source>
        <dbReference type="ARBA" id="ARBA00023002"/>
    </source>
</evidence>
<feature type="site" description="Lowers pKa of active site Tyr" evidence="6">
    <location>
        <position position="80"/>
    </location>
</feature>
<dbReference type="Proteomes" id="UP000183832">
    <property type="component" value="Unassembled WGS sequence"/>
</dbReference>
<dbReference type="InterPro" id="IPR018170">
    <property type="entry name" value="Aldo/ket_reductase_CS"/>
</dbReference>
<evidence type="ECO:0000313" key="8">
    <source>
        <dbReference type="EMBL" id="CRK88978.1"/>
    </source>
</evidence>
<dbReference type="EMBL" id="CVRI01000010">
    <property type="protein sequence ID" value="CRK88978.1"/>
    <property type="molecule type" value="Genomic_DNA"/>
</dbReference>
<protein>
    <submittedName>
        <fullName evidence="8">CLUMA_CG002511, isoform A</fullName>
    </submittedName>
</protein>
<feature type="binding site" evidence="5">
    <location>
        <position position="113"/>
    </location>
    <ligand>
        <name>substrate</name>
    </ligand>
</feature>
<dbReference type="AlphaFoldDB" id="A0A1J1HN83"/>
<reference evidence="8 9" key="1">
    <citation type="submission" date="2015-04" db="EMBL/GenBank/DDBJ databases">
        <authorList>
            <person name="Syromyatnikov M.Y."/>
            <person name="Popov V.N."/>
        </authorList>
    </citation>
    <scope>NUCLEOTIDE SEQUENCE [LARGE SCALE GENOMIC DNA]</scope>
</reference>